<dbReference type="GeneID" id="26640274"/>
<evidence type="ECO:0000313" key="2">
    <source>
        <dbReference type="Proteomes" id="UP000207741"/>
    </source>
</evidence>
<proteinExistence type="predicted"/>
<dbReference type="OrthoDB" id="27152at10239"/>
<evidence type="ECO:0000313" key="1">
    <source>
        <dbReference type="EMBL" id="AIR93555.1"/>
    </source>
</evidence>
<dbReference type="KEGG" id="vg:26640274"/>
<dbReference type="EMBL" id="KM359505">
    <property type="protein sequence ID" value="AIR93555.1"/>
    <property type="molecule type" value="Genomic_DNA"/>
</dbReference>
<dbReference type="Proteomes" id="UP000207741">
    <property type="component" value="Segment"/>
</dbReference>
<organism evidence="1 2">
    <name type="scientific">Prochlorococcus phage P-TIM68</name>
    <dbReference type="NCBI Taxonomy" id="1542477"/>
    <lineage>
        <taxon>Viruses</taxon>
        <taxon>Duplodnaviria</taxon>
        <taxon>Heunggongvirae</taxon>
        <taxon>Uroviricota</taxon>
        <taxon>Caudoviricetes</taxon>
        <taxon>Pantevenvirales</taxon>
        <taxon>Kyanoviridae</taxon>
        <taxon>Haifavirus</taxon>
        <taxon>Haifavirus tim68</taxon>
    </lineage>
</organism>
<dbReference type="RefSeq" id="YP_009213730.1">
    <property type="nucleotide sequence ID" value="NC_028955.1"/>
</dbReference>
<protein>
    <recommendedName>
        <fullName evidence="3">OMP1 protein</fullName>
    </recommendedName>
</protein>
<keyword evidence="2" id="KW-1185">Reference proteome</keyword>
<evidence type="ECO:0008006" key="3">
    <source>
        <dbReference type="Google" id="ProtNLM"/>
    </source>
</evidence>
<accession>A0A0K0KVP1</accession>
<sequence>MKKFFPILVLLMAGSAVNAGGLSTRHQTSLQYVNTGGATEYTRMGASYSISGTNVTTTHTPDGGSAVSGGIGVQTYAATGVATPGTITGTQTGSGSFSFAQTFTQGDIAGTGSEYTDFGNVTVTSGGSTGTAAPGTVTNAHVTTLTGTNVAGTSATAQFVSEITAF</sequence>
<name>A0A0K0KVP1_9CAUD</name>
<reference evidence="2" key="1">
    <citation type="submission" date="2014-08" db="EMBL/GenBank/DDBJ databases">
        <authorList>
            <person name="Edwards T."/>
        </authorList>
    </citation>
    <scope>NUCLEOTIDE SEQUENCE [LARGE SCALE GENOMIC DNA]</scope>
</reference>
<dbReference type="Pfam" id="PF19847">
    <property type="entry name" value="DUF6322"/>
    <property type="match status" value="1"/>
</dbReference>
<dbReference type="InterPro" id="IPR046285">
    <property type="entry name" value="DUF6322"/>
</dbReference>